<dbReference type="AlphaFoldDB" id="A0AA35MDS5"/>
<comment type="caution">
    <text evidence="1">The sequence shown here is derived from an EMBL/GenBank/DDBJ whole genome shotgun (WGS) entry which is preliminary data.</text>
</comment>
<sequence length="90" mass="9665">MERTAYTKNALVASVGRWRNGNCGCIWSKYADVSIVVRDLGGKGAGLGLGRDAAKLSATPDRVSPGAWLPIALRDAENIFVKEYVDEAPK</sequence>
<evidence type="ECO:0000313" key="1">
    <source>
        <dbReference type="EMBL" id="CAI6095302.1"/>
    </source>
</evidence>
<accession>A0AA35MDS5</accession>
<dbReference type="EMBL" id="CABFNP030001263">
    <property type="protein sequence ID" value="CAI6095302.1"/>
    <property type="molecule type" value="Genomic_DNA"/>
</dbReference>
<proteinExistence type="predicted"/>
<organism evidence="1 2">
    <name type="scientific">Clonostachys chloroleuca</name>
    <dbReference type="NCBI Taxonomy" id="1926264"/>
    <lineage>
        <taxon>Eukaryota</taxon>
        <taxon>Fungi</taxon>
        <taxon>Dikarya</taxon>
        <taxon>Ascomycota</taxon>
        <taxon>Pezizomycotina</taxon>
        <taxon>Sordariomycetes</taxon>
        <taxon>Hypocreomycetidae</taxon>
        <taxon>Hypocreales</taxon>
        <taxon>Bionectriaceae</taxon>
        <taxon>Clonostachys</taxon>
    </lineage>
</organism>
<evidence type="ECO:0000313" key="2">
    <source>
        <dbReference type="Proteomes" id="UP001160390"/>
    </source>
</evidence>
<gene>
    <name evidence="1" type="ORF">CCHLO57077_00017154</name>
</gene>
<protein>
    <submittedName>
        <fullName evidence="1">Uncharacterized protein</fullName>
    </submittedName>
</protein>
<name>A0AA35MDS5_9HYPO</name>
<reference evidence="1" key="1">
    <citation type="submission" date="2023-01" db="EMBL/GenBank/DDBJ databases">
        <authorList>
            <person name="Piombo E."/>
        </authorList>
    </citation>
    <scope>NUCLEOTIDE SEQUENCE</scope>
</reference>
<dbReference type="Proteomes" id="UP001160390">
    <property type="component" value="Unassembled WGS sequence"/>
</dbReference>
<keyword evidence="2" id="KW-1185">Reference proteome</keyword>